<comment type="catalytic activity">
    <reaction evidence="8">
        <text>N(2)-formyl-N(1)-(5-phospho-beta-D-ribosyl)glycinamide + L-glutamine + ATP + H2O = 2-formamido-N(1)-(5-O-phospho-beta-D-ribosyl)acetamidine + L-glutamate + ADP + phosphate + H(+)</text>
        <dbReference type="Rhea" id="RHEA:17129"/>
        <dbReference type="ChEBI" id="CHEBI:15377"/>
        <dbReference type="ChEBI" id="CHEBI:15378"/>
        <dbReference type="ChEBI" id="CHEBI:29985"/>
        <dbReference type="ChEBI" id="CHEBI:30616"/>
        <dbReference type="ChEBI" id="CHEBI:43474"/>
        <dbReference type="ChEBI" id="CHEBI:58359"/>
        <dbReference type="ChEBI" id="CHEBI:147286"/>
        <dbReference type="ChEBI" id="CHEBI:147287"/>
        <dbReference type="ChEBI" id="CHEBI:456216"/>
        <dbReference type="EC" id="6.3.5.3"/>
    </reaction>
</comment>
<dbReference type="Gene3D" id="3.40.50.880">
    <property type="match status" value="1"/>
</dbReference>
<dbReference type="NCBIfam" id="TIGR01737">
    <property type="entry name" value="FGAM_synth_I"/>
    <property type="match status" value="1"/>
</dbReference>
<dbReference type="PIRSF" id="PIRSF001586">
    <property type="entry name" value="FGAM_synth_I"/>
    <property type="match status" value="1"/>
</dbReference>
<accession>A0A1C7DAG9</accession>
<keyword evidence="7 8" id="KW-0315">Glutamine amidotransferase</keyword>
<dbReference type="EC" id="3.5.1.2" evidence="8"/>
<evidence type="ECO:0000256" key="1">
    <source>
        <dbReference type="ARBA" id="ARBA00022490"/>
    </source>
</evidence>
<dbReference type="InterPro" id="IPR029062">
    <property type="entry name" value="Class_I_gatase-like"/>
</dbReference>
<evidence type="ECO:0000256" key="7">
    <source>
        <dbReference type="ARBA" id="ARBA00022962"/>
    </source>
</evidence>
<dbReference type="Proteomes" id="UP000092698">
    <property type="component" value="Chromosome"/>
</dbReference>
<dbReference type="NCBIfam" id="NF002957">
    <property type="entry name" value="PRK03619.1"/>
    <property type="match status" value="1"/>
</dbReference>
<dbReference type="SUPFAM" id="SSF52317">
    <property type="entry name" value="Class I glutamine amidotransferase-like"/>
    <property type="match status" value="1"/>
</dbReference>
<protein>
    <recommendedName>
        <fullName evidence="8">Phosphoribosylformylglycinamidine synthase subunit PurQ</fullName>
        <shortName evidence="8">FGAM synthase</shortName>
        <ecNumber evidence="8">6.3.5.3</ecNumber>
    </recommendedName>
    <alternativeName>
        <fullName evidence="8">Formylglycinamide ribonucleotide amidotransferase subunit I</fullName>
        <shortName evidence="8">FGAR amidotransferase I</shortName>
        <shortName evidence="8">FGAR-AT I</shortName>
    </alternativeName>
    <alternativeName>
        <fullName evidence="8">Glutaminase PurQ</fullName>
        <ecNumber evidence="8">3.5.1.2</ecNumber>
    </alternativeName>
    <alternativeName>
        <fullName evidence="8">Phosphoribosylformylglycinamidine synthase subunit I</fullName>
    </alternativeName>
</protein>
<dbReference type="Pfam" id="PF13507">
    <property type="entry name" value="GATase_5"/>
    <property type="match status" value="1"/>
</dbReference>
<reference evidence="9 10" key="1">
    <citation type="submission" date="2016-07" db="EMBL/GenBank/DDBJ databases">
        <title>Complete genome sequence of Altererythrobacter namhicola JCM 16345T, containing esterase-encoding genes.</title>
        <authorList>
            <person name="Cheng H."/>
            <person name="Wu Y.-H."/>
            <person name="Jian S.-L."/>
            <person name="Huo Y.-Y."/>
            <person name="Wang C.-S."/>
            <person name="Xu X.-W."/>
        </authorList>
    </citation>
    <scope>NUCLEOTIDE SEQUENCE [LARGE SCALE GENOMIC DNA]</scope>
    <source>
        <strain evidence="9 10">JCM 16345</strain>
    </source>
</reference>
<dbReference type="GO" id="GO:0004359">
    <property type="term" value="F:glutaminase activity"/>
    <property type="evidence" value="ECO:0007669"/>
    <property type="project" value="UniProtKB-EC"/>
</dbReference>
<keyword evidence="4 8" id="KW-0658">Purine biosynthesis</keyword>
<comment type="pathway">
    <text evidence="8">Purine metabolism; IMP biosynthesis via de novo pathway; 5-amino-1-(5-phospho-D-ribosyl)imidazole from N(2)-formyl-N(1)-(5-phospho-D-ribosyl)glycinamide: step 1/2.</text>
</comment>
<evidence type="ECO:0000256" key="5">
    <source>
        <dbReference type="ARBA" id="ARBA00022801"/>
    </source>
</evidence>
<evidence type="ECO:0000256" key="6">
    <source>
        <dbReference type="ARBA" id="ARBA00022840"/>
    </source>
</evidence>
<keyword evidence="3 8" id="KW-0547">Nucleotide-binding</keyword>
<dbReference type="HAMAP" id="MF_00421">
    <property type="entry name" value="PurQ"/>
    <property type="match status" value="1"/>
</dbReference>
<feature type="active site" evidence="8">
    <location>
        <position position="197"/>
    </location>
</feature>
<name>A0A1C7DAG9_9SPHN</name>
<dbReference type="STRING" id="645517.A6F65_02085"/>
<dbReference type="KEGG" id="anh:A6F65_02085"/>
<dbReference type="GO" id="GO:0005737">
    <property type="term" value="C:cytoplasm"/>
    <property type="evidence" value="ECO:0007669"/>
    <property type="project" value="UniProtKB-SubCell"/>
</dbReference>
<comment type="catalytic activity">
    <reaction evidence="8">
        <text>L-glutamine + H2O = L-glutamate + NH4(+)</text>
        <dbReference type="Rhea" id="RHEA:15889"/>
        <dbReference type="ChEBI" id="CHEBI:15377"/>
        <dbReference type="ChEBI" id="CHEBI:28938"/>
        <dbReference type="ChEBI" id="CHEBI:29985"/>
        <dbReference type="ChEBI" id="CHEBI:58359"/>
        <dbReference type="EC" id="3.5.1.2"/>
    </reaction>
</comment>
<keyword evidence="1 8" id="KW-0963">Cytoplasm</keyword>
<keyword evidence="10" id="KW-1185">Reference proteome</keyword>
<dbReference type="AlphaFoldDB" id="A0A1C7DAG9"/>
<keyword evidence="2 8" id="KW-0436">Ligase</keyword>
<comment type="function">
    <text evidence="8">Part of the phosphoribosylformylglycinamidine synthase complex involved in the purines biosynthetic pathway. Catalyzes the ATP-dependent conversion of formylglycinamide ribonucleotide (FGAR) and glutamine to yield formylglycinamidine ribonucleotide (FGAM) and glutamate. The FGAM synthase complex is composed of three subunits. PurQ produces an ammonia molecule by converting glutamine to glutamate. PurL transfers the ammonia molecule to FGAR to form FGAM in an ATP-dependent manner. PurS interacts with PurQ and PurL and is thought to assist in the transfer of the ammonia molecule from PurQ to PurL.</text>
</comment>
<evidence type="ECO:0000256" key="3">
    <source>
        <dbReference type="ARBA" id="ARBA00022741"/>
    </source>
</evidence>
<dbReference type="UniPathway" id="UPA00074">
    <property type="reaction ID" value="UER00128"/>
</dbReference>
<keyword evidence="5 8" id="KW-0378">Hydrolase</keyword>
<dbReference type="SMART" id="SM01211">
    <property type="entry name" value="GATase_5"/>
    <property type="match status" value="1"/>
</dbReference>
<dbReference type="OrthoDB" id="9804441at2"/>
<evidence type="ECO:0000256" key="8">
    <source>
        <dbReference type="HAMAP-Rule" id="MF_00421"/>
    </source>
</evidence>
<keyword evidence="6 8" id="KW-0067">ATP-binding</keyword>
<dbReference type="GO" id="GO:0006189">
    <property type="term" value="P:'de novo' IMP biosynthetic process"/>
    <property type="evidence" value="ECO:0007669"/>
    <property type="project" value="UniProtKB-UniRule"/>
</dbReference>
<proteinExistence type="inferred from homology"/>
<comment type="subunit">
    <text evidence="8">Part of the FGAM synthase complex composed of 1 PurL, 1 PurQ and 2 PurS subunits.</text>
</comment>
<sequence length="226" mass="24009">MAFRGAVITFPGSNCDRDMAVAVSQVSGTDAIRVWHGDADLPDRLDFIALPGGFSYGDYLRSGAMAANSPIMRAVVDAAGRGVPVLGVCNGFQVLAEAGLLPGALMRNAKQHFICRDAVLKVENAQSLFTGKYEAGQAITIPVAHHDGNYFADEATLDRLEGEGRVAFRYAENYNGSQRDIAGVLNDAGNVLGMMPHPERAIEADHGGSDGRALFEGVIESVLEKV</sequence>
<evidence type="ECO:0000313" key="10">
    <source>
        <dbReference type="Proteomes" id="UP000092698"/>
    </source>
</evidence>
<evidence type="ECO:0000313" key="9">
    <source>
        <dbReference type="EMBL" id="ANU08372.1"/>
    </source>
</evidence>
<organism evidence="9 10">
    <name type="scientific">Paraurantiacibacter namhicola</name>
    <dbReference type="NCBI Taxonomy" id="645517"/>
    <lineage>
        <taxon>Bacteria</taxon>
        <taxon>Pseudomonadati</taxon>
        <taxon>Pseudomonadota</taxon>
        <taxon>Alphaproteobacteria</taxon>
        <taxon>Sphingomonadales</taxon>
        <taxon>Erythrobacteraceae</taxon>
        <taxon>Paraurantiacibacter</taxon>
    </lineage>
</organism>
<gene>
    <name evidence="8 9" type="primary">purQ</name>
    <name evidence="9" type="ORF">A6F65_02085</name>
</gene>
<dbReference type="EC" id="6.3.5.3" evidence="8"/>
<evidence type="ECO:0000256" key="2">
    <source>
        <dbReference type="ARBA" id="ARBA00022598"/>
    </source>
</evidence>
<dbReference type="PROSITE" id="PS51273">
    <property type="entry name" value="GATASE_TYPE_1"/>
    <property type="match status" value="1"/>
</dbReference>
<dbReference type="CDD" id="cd01740">
    <property type="entry name" value="GATase1_FGAR_AT"/>
    <property type="match status" value="1"/>
</dbReference>
<dbReference type="EMBL" id="CP016545">
    <property type="protein sequence ID" value="ANU08372.1"/>
    <property type="molecule type" value="Genomic_DNA"/>
</dbReference>
<comment type="subcellular location">
    <subcellularLocation>
        <location evidence="8">Cytoplasm</location>
    </subcellularLocation>
</comment>
<feature type="active site" description="Nucleophile" evidence="8">
    <location>
        <position position="89"/>
    </location>
</feature>
<dbReference type="PATRIC" id="fig|645517.4.peg.2069"/>
<dbReference type="RefSeq" id="WP_067788411.1">
    <property type="nucleotide sequence ID" value="NZ_CP016545.1"/>
</dbReference>
<feature type="active site" evidence="8">
    <location>
        <position position="199"/>
    </location>
</feature>
<dbReference type="GO" id="GO:0005524">
    <property type="term" value="F:ATP binding"/>
    <property type="evidence" value="ECO:0007669"/>
    <property type="project" value="UniProtKB-KW"/>
</dbReference>
<dbReference type="InterPro" id="IPR010075">
    <property type="entry name" value="PRibForGlyAmidine_synth_PurQ"/>
</dbReference>
<evidence type="ECO:0000256" key="4">
    <source>
        <dbReference type="ARBA" id="ARBA00022755"/>
    </source>
</evidence>
<dbReference type="PANTHER" id="PTHR47552:SF1">
    <property type="entry name" value="PHOSPHORIBOSYLFORMYLGLYCINAMIDINE SYNTHASE SUBUNIT PURQ"/>
    <property type="match status" value="1"/>
</dbReference>
<dbReference type="PANTHER" id="PTHR47552">
    <property type="entry name" value="PHOSPHORIBOSYLFORMYLGLYCINAMIDINE SYNTHASE SUBUNIT PURQ"/>
    <property type="match status" value="1"/>
</dbReference>
<dbReference type="GO" id="GO:0004642">
    <property type="term" value="F:phosphoribosylformylglycinamidine synthase activity"/>
    <property type="evidence" value="ECO:0007669"/>
    <property type="project" value="UniProtKB-UniRule"/>
</dbReference>